<protein>
    <submittedName>
        <fullName evidence="3">Putative CobW/P47K family protein</fullName>
    </submittedName>
</protein>
<gene>
    <name evidence="3" type="ORF">MESINF_2754</name>
</gene>
<proteinExistence type="predicted"/>
<dbReference type="Pfam" id="PF07683">
    <property type="entry name" value="CobW_C"/>
    <property type="match status" value="1"/>
</dbReference>
<sequence>MKLKKSSVPELVLVTGFLGSGKTTFLKVLMSQYHDALKGVIINDFGKVAIDGSLLDKEGIFKEEISGGSIFCTCRENEFVEALKCMIKEGPDIIFVETSGMSDPSGIEKLLPIAGKVEFVCGYCVVDASRFLALSDIFSVVEKQVASSDVVIINKVDRVSVGELERIKQEISTIGNMPQYEARYGVTRKPVPFFKRKKEVAESENSPNNRPKSLLIEWEGEVTIEKLRDFVEEILGSALRVKGFCRTESGLVLVNGVGSSVEITLADNAKATGLSIISERNKPVLKTIKDAWERLFNTEIKIT</sequence>
<evidence type="ECO:0000259" key="1">
    <source>
        <dbReference type="Pfam" id="PF02492"/>
    </source>
</evidence>
<dbReference type="RefSeq" id="WP_169700566.1">
    <property type="nucleotide sequence ID" value="NZ_LS974202.1"/>
</dbReference>
<dbReference type="InterPro" id="IPR051316">
    <property type="entry name" value="Zinc-reg_GTPase_activator"/>
</dbReference>
<evidence type="ECO:0000313" key="3">
    <source>
        <dbReference type="EMBL" id="SSC14194.1"/>
    </source>
</evidence>
<dbReference type="PANTHER" id="PTHR13748">
    <property type="entry name" value="COBW-RELATED"/>
    <property type="match status" value="1"/>
</dbReference>
<name>A0A7Z7LHN5_9BACT</name>
<dbReference type="Proteomes" id="UP000250796">
    <property type="component" value="Chromosome MESINF"/>
</dbReference>
<dbReference type="Pfam" id="PF02492">
    <property type="entry name" value="cobW"/>
    <property type="match status" value="1"/>
</dbReference>
<evidence type="ECO:0000259" key="2">
    <source>
        <dbReference type="Pfam" id="PF07683"/>
    </source>
</evidence>
<dbReference type="PANTHER" id="PTHR13748:SF62">
    <property type="entry name" value="COBW DOMAIN-CONTAINING PROTEIN"/>
    <property type="match status" value="1"/>
</dbReference>
<dbReference type="KEGG" id="minf:MESINF_2754"/>
<dbReference type="Gene3D" id="3.40.50.300">
    <property type="entry name" value="P-loop containing nucleotide triphosphate hydrolases"/>
    <property type="match status" value="1"/>
</dbReference>
<dbReference type="InterPro" id="IPR011629">
    <property type="entry name" value="CobW-like_C"/>
</dbReference>
<feature type="domain" description="CobW/HypB/UreG nucleotide-binding" evidence="1">
    <location>
        <begin position="12"/>
        <end position="174"/>
    </location>
</feature>
<keyword evidence="4" id="KW-1185">Reference proteome</keyword>
<dbReference type="EMBL" id="LS974202">
    <property type="protein sequence ID" value="SSC14194.1"/>
    <property type="molecule type" value="Genomic_DNA"/>
</dbReference>
<organism evidence="3 4">
    <name type="scientific">Mesotoga infera</name>
    <dbReference type="NCBI Taxonomy" id="1236046"/>
    <lineage>
        <taxon>Bacteria</taxon>
        <taxon>Thermotogati</taxon>
        <taxon>Thermotogota</taxon>
        <taxon>Thermotogae</taxon>
        <taxon>Kosmotogales</taxon>
        <taxon>Kosmotogaceae</taxon>
        <taxon>Mesotoga</taxon>
    </lineage>
</organism>
<evidence type="ECO:0000313" key="4">
    <source>
        <dbReference type="Proteomes" id="UP000250796"/>
    </source>
</evidence>
<dbReference type="SUPFAM" id="SSF52540">
    <property type="entry name" value="P-loop containing nucleoside triphosphate hydrolases"/>
    <property type="match status" value="1"/>
</dbReference>
<reference evidence="3 4" key="1">
    <citation type="submission" date="2017-01" db="EMBL/GenBank/DDBJ databases">
        <authorList>
            <person name="Erauso G."/>
        </authorList>
    </citation>
    <scope>NUCLEOTIDE SEQUENCE [LARGE SCALE GENOMIC DNA]</scope>
    <source>
        <strain evidence="3">MESINF1</strain>
    </source>
</reference>
<feature type="domain" description="CobW C-terminal" evidence="2">
    <location>
        <begin position="213"/>
        <end position="272"/>
    </location>
</feature>
<dbReference type="AlphaFoldDB" id="A0A7Z7LHN5"/>
<dbReference type="InterPro" id="IPR003495">
    <property type="entry name" value="CobW/HypB/UreG_nucleotide-bd"/>
</dbReference>
<accession>A0A7Z7LHN5</accession>
<dbReference type="GO" id="GO:0005737">
    <property type="term" value="C:cytoplasm"/>
    <property type="evidence" value="ECO:0007669"/>
    <property type="project" value="TreeGrafter"/>
</dbReference>
<dbReference type="InterPro" id="IPR027417">
    <property type="entry name" value="P-loop_NTPase"/>
</dbReference>